<comment type="caution">
    <text evidence="9">The sequence shown here is derived from an EMBL/GenBank/DDBJ whole genome shotgun (WGS) entry which is preliminary data.</text>
</comment>
<protein>
    <recommendedName>
        <fullName evidence="7">8-oxoguanine DNA glycosylase/AP lyase</fullName>
    </recommendedName>
    <domain>
        <recommendedName>
            <fullName evidence="7">8-oxoguanine DNA glycosylase</fullName>
            <shortName evidence="7">8-oxoG DNA glycosylase</shortName>
            <ecNumber evidence="7">3.2.2.-</ecNumber>
        </recommendedName>
    </domain>
    <domain>
        <recommendedName>
            <fullName evidence="7">DNA-(apurinic or apyrimidinic site) lyase</fullName>
            <shortName evidence="7">AP lyase</shortName>
            <ecNumber evidence="7">4.2.99.18</ecNumber>
        </recommendedName>
    </domain>
</protein>
<dbReference type="Gene3D" id="1.10.340.30">
    <property type="entry name" value="Hypothetical protein, domain 2"/>
    <property type="match status" value="1"/>
</dbReference>
<keyword evidence="5 7" id="KW-0511">Multifunctional enzyme</keyword>
<reference evidence="9 10" key="1">
    <citation type="submission" date="2015-11" db="EMBL/GenBank/DDBJ databases">
        <title>Evidence for parallel genomic evolution in an endosymbiosis of termite gut flagellates.</title>
        <authorList>
            <person name="Zheng H."/>
        </authorList>
    </citation>
    <scope>NUCLEOTIDE SEQUENCE [LARGE SCALE GENOMIC DNA]</scope>
    <source>
        <strain evidence="9 10">CET450</strain>
    </source>
</reference>
<dbReference type="NCBIfam" id="NF002305">
    <property type="entry name" value="PRK01229.1"/>
    <property type="match status" value="1"/>
</dbReference>
<comment type="function">
    <text evidence="7">Catalyzes the excision of an oxidatively damaged form of guanine (7,8-dihydro-8-oxoguanine = 8-oxoG) from DNA. Also cleaves the DNA backbone at apurinic/apyrimidinic sites (AP sites).</text>
</comment>
<accession>A0A1E5IJZ0</accession>
<dbReference type="EC" id="3.2.2.-" evidence="7"/>
<feature type="active site" evidence="7">
    <location>
        <position position="171"/>
    </location>
</feature>
<dbReference type="HAMAP" id="MF_00241">
    <property type="entry name" value="Ogg"/>
    <property type="match status" value="1"/>
</dbReference>
<comment type="catalytic activity">
    <reaction evidence="7">
        <text>2'-deoxyribonucleotide-(2'-deoxyribose 5'-phosphate)-2'-deoxyribonucleotide-DNA = a 3'-end 2'-deoxyribonucleotide-(2,3-dehydro-2,3-deoxyribose 5'-phosphate)-DNA + a 5'-end 5'-phospho-2'-deoxyribonucleoside-DNA + H(+)</text>
        <dbReference type="Rhea" id="RHEA:66592"/>
        <dbReference type="Rhea" id="RHEA-COMP:13180"/>
        <dbReference type="Rhea" id="RHEA-COMP:16897"/>
        <dbReference type="Rhea" id="RHEA-COMP:17067"/>
        <dbReference type="ChEBI" id="CHEBI:15378"/>
        <dbReference type="ChEBI" id="CHEBI:136412"/>
        <dbReference type="ChEBI" id="CHEBI:157695"/>
        <dbReference type="ChEBI" id="CHEBI:167181"/>
        <dbReference type="EC" id="4.2.99.18"/>
    </reaction>
</comment>
<dbReference type="PIRSF" id="PIRSF005954">
    <property type="entry name" value="Thrmst_ogg"/>
    <property type="match status" value="1"/>
</dbReference>
<dbReference type="SMART" id="SM00478">
    <property type="entry name" value="ENDO3c"/>
    <property type="match status" value="1"/>
</dbReference>
<dbReference type="InterPro" id="IPR003265">
    <property type="entry name" value="HhH-GPD_domain"/>
</dbReference>
<evidence type="ECO:0000256" key="6">
    <source>
        <dbReference type="ARBA" id="ARBA00023295"/>
    </source>
</evidence>
<feature type="site" description="Important for guanine/8-oxoguanine distinction" evidence="7">
    <location>
        <position position="231"/>
    </location>
</feature>
<feature type="active site" evidence="7">
    <location>
        <position position="152"/>
    </location>
</feature>
<keyword evidence="4 7" id="KW-0456">Lyase</keyword>
<sequence length="231" mass="26878">MKNSLIPISFLKTPTDNSSTTAGLKDFWKKVIPLILYREKHFDNIWKNATEEEIFAELVFCLFTPQSKAVSCWFAVNDLADKNMIFNSKGEDIAKVISKVRFRNNKAKYLVEARKLFTTDSKVKIKEKLKSFKNIYELRKWLIDNIKGIGYKEAGHFLRNIGIGKDLAILDRHILKNLKVYGAIKEMPEKLNVKTYLETEKQMQDFAKNLEIPMSHLDMLFWCKNTGGIFK</sequence>
<evidence type="ECO:0000256" key="3">
    <source>
        <dbReference type="ARBA" id="ARBA00023204"/>
    </source>
</evidence>
<dbReference type="InterPro" id="IPR011257">
    <property type="entry name" value="DNA_glycosylase"/>
</dbReference>
<dbReference type="GO" id="GO:0006284">
    <property type="term" value="P:base-excision repair"/>
    <property type="evidence" value="ECO:0007669"/>
    <property type="project" value="UniProtKB-UniRule"/>
</dbReference>
<evidence type="ECO:0000256" key="5">
    <source>
        <dbReference type="ARBA" id="ARBA00023268"/>
    </source>
</evidence>
<evidence type="ECO:0000259" key="8">
    <source>
        <dbReference type="SMART" id="SM00478"/>
    </source>
</evidence>
<dbReference type="EC" id="4.2.99.18" evidence="7"/>
<dbReference type="InterPro" id="IPR012092">
    <property type="entry name" value="DNA_glyclase/AP_lyase_Ogg"/>
</dbReference>
<dbReference type="SUPFAM" id="SSF48150">
    <property type="entry name" value="DNA-glycosylase"/>
    <property type="match status" value="1"/>
</dbReference>
<keyword evidence="2 7" id="KW-0378">Hydrolase</keyword>
<dbReference type="AlphaFoldDB" id="A0A1E5IJZ0"/>
<proteinExistence type="inferred from homology"/>
<dbReference type="EMBL" id="LNVX01000291">
    <property type="protein sequence ID" value="OEG70741.1"/>
    <property type="molecule type" value="Genomic_DNA"/>
</dbReference>
<keyword evidence="6 7" id="KW-0326">Glycosidase</keyword>
<evidence type="ECO:0000256" key="4">
    <source>
        <dbReference type="ARBA" id="ARBA00023239"/>
    </source>
</evidence>
<comment type="similarity">
    <text evidence="7">Belongs to the type-2 OGG1 family.</text>
</comment>
<dbReference type="Pfam" id="PF22175">
    <property type="entry name" value="Ogg-HhH"/>
    <property type="match status" value="1"/>
</dbReference>
<keyword evidence="1 7" id="KW-0227">DNA damage</keyword>
<evidence type="ECO:0000313" key="10">
    <source>
        <dbReference type="Proteomes" id="UP000095237"/>
    </source>
</evidence>
<gene>
    <name evidence="7" type="primary">ogg</name>
    <name evidence="9" type="ORF">ATZ36_17365</name>
</gene>
<dbReference type="GO" id="GO:0140078">
    <property type="term" value="F:class I DNA-(apurinic or apyrimidinic site) endonuclease activity"/>
    <property type="evidence" value="ECO:0007669"/>
    <property type="project" value="UniProtKB-EC"/>
</dbReference>
<name>A0A1E5IJZ0_ENDTX</name>
<evidence type="ECO:0000256" key="2">
    <source>
        <dbReference type="ARBA" id="ARBA00022801"/>
    </source>
</evidence>
<dbReference type="Proteomes" id="UP000095237">
    <property type="component" value="Unassembled WGS sequence"/>
</dbReference>
<feature type="domain" description="HhH-GPD" evidence="8">
    <location>
        <begin position="44"/>
        <end position="225"/>
    </location>
</feature>
<dbReference type="Gene3D" id="1.10.1670.10">
    <property type="entry name" value="Helix-hairpin-Helix base-excision DNA repair enzymes (C-terminal)"/>
    <property type="match status" value="1"/>
</dbReference>
<evidence type="ECO:0000256" key="1">
    <source>
        <dbReference type="ARBA" id="ARBA00022763"/>
    </source>
</evidence>
<organism evidence="9 10">
    <name type="scientific">Endomicrobium trichonymphae</name>
    <dbReference type="NCBI Taxonomy" id="1408204"/>
    <lineage>
        <taxon>Bacteria</taxon>
        <taxon>Pseudomonadati</taxon>
        <taxon>Elusimicrobiota</taxon>
        <taxon>Endomicrobiia</taxon>
        <taxon>Endomicrobiales</taxon>
        <taxon>Endomicrobiaceae</taxon>
        <taxon>Candidatus Endomicrobiellum</taxon>
    </lineage>
</organism>
<evidence type="ECO:0000256" key="7">
    <source>
        <dbReference type="HAMAP-Rule" id="MF_00241"/>
    </source>
</evidence>
<keyword evidence="10" id="KW-1185">Reference proteome</keyword>
<dbReference type="GO" id="GO:0016799">
    <property type="term" value="F:hydrolase activity, hydrolyzing N-glycosyl compounds"/>
    <property type="evidence" value="ECO:0007669"/>
    <property type="project" value="UniProtKB-UniRule"/>
</dbReference>
<dbReference type="InterPro" id="IPR023170">
    <property type="entry name" value="HhH_base_excis_C"/>
</dbReference>
<keyword evidence="3 7" id="KW-0234">DNA repair</keyword>
<evidence type="ECO:0000313" key="9">
    <source>
        <dbReference type="EMBL" id="OEG70741.1"/>
    </source>
</evidence>